<evidence type="ECO:0008006" key="3">
    <source>
        <dbReference type="Google" id="ProtNLM"/>
    </source>
</evidence>
<name>A0AAW2NB66_SESRA</name>
<dbReference type="AlphaFoldDB" id="A0AAW2NB66"/>
<dbReference type="InterPro" id="IPR016024">
    <property type="entry name" value="ARM-type_fold"/>
</dbReference>
<organism evidence="2">
    <name type="scientific">Sesamum radiatum</name>
    <name type="common">Black benniseed</name>
    <dbReference type="NCBI Taxonomy" id="300843"/>
    <lineage>
        <taxon>Eukaryota</taxon>
        <taxon>Viridiplantae</taxon>
        <taxon>Streptophyta</taxon>
        <taxon>Embryophyta</taxon>
        <taxon>Tracheophyta</taxon>
        <taxon>Spermatophyta</taxon>
        <taxon>Magnoliopsida</taxon>
        <taxon>eudicotyledons</taxon>
        <taxon>Gunneridae</taxon>
        <taxon>Pentapetalae</taxon>
        <taxon>asterids</taxon>
        <taxon>lamiids</taxon>
        <taxon>Lamiales</taxon>
        <taxon>Pedaliaceae</taxon>
        <taxon>Sesamum</taxon>
    </lineage>
</organism>
<feature type="compositionally biased region" description="Polar residues" evidence="1">
    <location>
        <begin position="256"/>
        <end position="266"/>
    </location>
</feature>
<evidence type="ECO:0000313" key="2">
    <source>
        <dbReference type="EMBL" id="KAL0339636.1"/>
    </source>
</evidence>
<gene>
    <name evidence="2" type="ORF">Sradi_4480400</name>
</gene>
<reference evidence="2" key="2">
    <citation type="journal article" date="2024" name="Plant">
        <title>Genomic evolution and insights into agronomic trait innovations of Sesamum species.</title>
        <authorList>
            <person name="Miao H."/>
            <person name="Wang L."/>
            <person name="Qu L."/>
            <person name="Liu H."/>
            <person name="Sun Y."/>
            <person name="Le M."/>
            <person name="Wang Q."/>
            <person name="Wei S."/>
            <person name="Zheng Y."/>
            <person name="Lin W."/>
            <person name="Duan Y."/>
            <person name="Cao H."/>
            <person name="Xiong S."/>
            <person name="Wang X."/>
            <person name="Wei L."/>
            <person name="Li C."/>
            <person name="Ma Q."/>
            <person name="Ju M."/>
            <person name="Zhao R."/>
            <person name="Li G."/>
            <person name="Mu C."/>
            <person name="Tian Q."/>
            <person name="Mei H."/>
            <person name="Zhang T."/>
            <person name="Gao T."/>
            <person name="Zhang H."/>
        </authorList>
    </citation>
    <scope>NUCLEOTIDE SEQUENCE</scope>
    <source>
        <strain evidence="2">G02</strain>
    </source>
</reference>
<dbReference type="InterPro" id="IPR011989">
    <property type="entry name" value="ARM-like"/>
</dbReference>
<evidence type="ECO:0000256" key="1">
    <source>
        <dbReference type="SAM" id="MobiDB-lite"/>
    </source>
</evidence>
<dbReference type="SUPFAM" id="SSF48371">
    <property type="entry name" value="ARM repeat"/>
    <property type="match status" value="1"/>
</dbReference>
<sequence length="1103" mass="122847">MAQEEELQLIGLGPGSGSGSGSGPMVSATIGRVMTTLLQAKPKKLQDAISRLQSPLKMAPLTVSLEQSLWFLHKYIGEAAERGEHLDQVLVPIIQHSLTMRVQKQGNQVMILLNWLFQDEILFQYTMRNLAGVISKRDDHYVALGWCILGRSLIEYESVVNNVPTNAIREKYDAILKIFCSCVTRLLSIMCNRSNMQEGFELPTRLAVAAADFILSLTVSLTRKDLASDNMTKKQKSSSVVAKSQPISLLPGGTNDRGNNTSGKTSGLPSSLELKLLLWDNLNQLIPLVEKLTAWSRKSRSLHAKGLERVFKWLQEVKQLYGCFQDEAEMQLLKNGALLLSSCWKHYGMLMHLEDQKFSQQYKELLDQYFSGIQFYADNQSEEPNMSKDSKSDTINFFLNCLLLLLGRLDNQQFGNAITEFGSQISQVLMSQLRCADEEVIDGAINIFKAVIFRTNHAPSKQSVADTRQMDALLTTLLDLLDERDAAAKAIVKLVAEYCSICSDSKCLYEVLNRTDSKNVAERRNAVDIVADLILISSVSVNALSQAAWQDVANHFLKFLGDEDQDIHNQAANLIPMIDPAFVLPELVGLIYSANERAKMSGSRALTALLVNHKQKPEILCMLLDCLSKHSQNPDSGAAAHGKEGSTLDVDRLLKLLPEWAKNVEDWRIMVGPFIDKMLAEPSNAVIVRFLSHISEYLAEAVDLVFLRLISYMREEKETNEYFSKSRGREESESEAMEHENCLFRRLCPFLVIRLLPLRVFDDLDSPLVYGEFPINSAAHADGQFSIEGTECIAASMINRALSKSEFEDVRKLASELCGRIHPKVLVPVLSSQLESAADAKDTLKIRVCLFSLCTSLMIRGNNAYRHPDLFRIRKTIQKVLSWTSSDKDEISKAQHGCIDCLALMLCTELQAPQSLKGGAISEDSVLSHVINQLTDDEKDVSVESDVDDCTAEATVHLSFRLCMANVLISACQKMQDTGKKSFVRKILPRVICAVGVTLYPEIRAACIQVLFAVAYHLKSSIFPYSNDLLTIALKSLGEGSYKEKMVGAKLLACLMAGEEEVVESISGGLIEARSLLHHLSSTDPWPDVRQMCQQLLLCLTSH</sequence>
<protein>
    <recommendedName>
        <fullName evidence="3">ARM repeat superfamily protein</fullName>
    </recommendedName>
</protein>
<dbReference type="PANTHER" id="PTHR37743:SF1">
    <property type="entry name" value="ARM REPEAT SUPERFAMILY PROTEIN"/>
    <property type="match status" value="1"/>
</dbReference>
<comment type="caution">
    <text evidence="2">The sequence shown here is derived from an EMBL/GenBank/DDBJ whole genome shotgun (WGS) entry which is preliminary data.</text>
</comment>
<dbReference type="Gene3D" id="1.25.10.10">
    <property type="entry name" value="Leucine-rich Repeat Variant"/>
    <property type="match status" value="2"/>
</dbReference>
<accession>A0AAW2NB66</accession>
<proteinExistence type="predicted"/>
<dbReference type="EMBL" id="JACGWJ010000020">
    <property type="protein sequence ID" value="KAL0339636.1"/>
    <property type="molecule type" value="Genomic_DNA"/>
</dbReference>
<reference evidence="2" key="1">
    <citation type="submission" date="2020-06" db="EMBL/GenBank/DDBJ databases">
        <authorList>
            <person name="Li T."/>
            <person name="Hu X."/>
            <person name="Zhang T."/>
            <person name="Song X."/>
            <person name="Zhang H."/>
            <person name="Dai N."/>
            <person name="Sheng W."/>
            <person name="Hou X."/>
            <person name="Wei L."/>
        </authorList>
    </citation>
    <scope>NUCLEOTIDE SEQUENCE</scope>
    <source>
        <strain evidence="2">G02</strain>
        <tissue evidence="2">Leaf</tissue>
    </source>
</reference>
<dbReference type="PANTHER" id="PTHR37743">
    <property type="entry name" value="ARM REPEAT SUPERFAMILY PROTEIN"/>
    <property type="match status" value="1"/>
</dbReference>
<feature type="region of interest" description="Disordered" evidence="1">
    <location>
        <begin position="237"/>
        <end position="266"/>
    </location>
</feature>